<organism evidence="1 2">
    <name type="scientific">Saccharopolyspora griseoalba</name>
    <dbReference type="NCBI Taxonomy" id="1431848"/>
    <lineage>
        <taxon>Bacteria</taxon>
        <taxon>Bacillati</taxon>
        <taxon>Actinomycetota</taxon>
        <taxon>Actinomycetes</taxon>
        <taxon>Pseudonocardiales</taxon>
        <taxon>Pseudonocardiaceae</taxon>
        <taxon>Saccharopolyspora</taxon>
    </lineage>
</organism>
<proteinExistence type="predicted"/>
<reference evidence="2" key="1">
    <citation type="journal article" date="2019" name="Int. J. Syst. Evol. Microbiol.">
        <title>The Global Catalogue of Microorganisms (GCM) 10K type strain sequencing project: providing services to taxonomists for standard genome sequencing and annotation.</title>
        <authorList>
            <consortium name="The Broad Institute Genomics Platform"/>
            <consortium name="The Broad Institute Genome Sequencing Center for Infectious Disease"/>
            <person name="Wu L."/>
            <person name="Ma J."/>
        </authorList>
    </citation>
    <scope>NUCLEOTIDE SEQUENCE [LARGE SCALE GENOMIC DNA]</scope>
    <source>
        <strain evidence="2">WLHS5</strain>
    </source>
</reference>
<dbReference type="RefSeq" id="WP_380667662.1">
    <property type="nucleotide sequence ID" value="NZ_JBHTCJ010000005.1"/>
</dbReference>
<name>A0ABW2LKU0_9PSEU</name>
<sequence length="83" mass="9006">MDSTRHFYAGSPNAIVSLRPSSEGVTVAITWPCDDDKPGAACHLSFDSFKHLIADGVQIQTAALEANHPDQYALFTDQEGTNR</sequence>
<gene>
    <name evidence="1" type="ORF">ACFQRI_11890</name>
</gene>
<evidence type="ECO:0000313" key="2">
    <source>
        <dbReference type="Proteomes" id="UP001596504"/>
    </source>
</evidence>
<protein>
    <submittedName>
        <fullName evidence="1">Uncharacterized protein</fullName>
    </submittedName>
</protein>
<keyword evidence="2" id="KW-1185">Reference proteome</keyword>
<comment type="caution">
    <text evidence="1">The sequence shown here is derived from an EMBL/GenBank/DDBJ whole genome shotgun (WGS) entry which is preliminary data.</text>
</comment>
<dbReference type="Proteomes" id="UP001596504">
    <property type="component" value="Unassembled WGS sequence"/>
</dbReference>
<dbReference type="EMBL" id="JBHTCJ010000005">
    <property type="protein sequence ID" value="MFC7342110.1"/>
    <property type="molecule type" value="Genomic_DNA"/>
</dbReference>
<accession>A0ABW2LKU0</accession>
<evidence type="ECO:0000313" key="1">
    <source>
        <dbReference type="EMBL" id="MFC7342110.1"/>
    </source>
</evidence>